<proteinExistence type="predicted"/>
<reference evidence="1" key="1">
    <citation type="journal article" date="2015" name="Nature">
        <title>Complex archaea that bridge the gap between prokaryotes and eukaryotes.</title>
        <authorList>
            <person name="Spang A."/>
            <person name="Saw J.H."/>
            <person name="Jorgensen S.L."/>
            <person name="Zaremba-Niedzwiedzka K."/>
            <person name="Martijn J."/>
            <person name="Lind A.E."/>
            <person name="van Eijk R."/>
            <person name="Schleper C."/>
            <person name="Guy L."/>
            <person name="Ettema T.J."/>
        </authorList>
    </citation>
    <scope>NUCLEOTIDE SEQUENCE</scope>
</reference>
<accession>A0A0F9JLK4</accession>
<name>A0A0F9JLK4_9ZZZZ</name>
<dbReference type="AlphaFoldDB" id="A0A0F9JLK4"/>
<sequence>MIDITIRLHNEDVEPLHRCLDAAICFLQEWVTDKDPGRAGLLSALRRTRDAINEQGYEHIVKEPRP</sequence>
<gene>
    <name evidence="1" type="ORF">LCGC14_1742300</name>
</gene>
<organism evidence="1">
    <name type="scientific">marine sediment metagenome</name>
    <dbReference type="NCBI Taxonomy" id="412755"/>
    <lineage>
        <taxon>unclassified sequences</taxon>
        <taxon>metagenomes</taxon>
        <taxon>ecological metagenomes</taxon>
    </lineage>
</organism>
<comment type="caution">
    <text evidence="1">The sequence shown here is derived from an EMBL/GenBank/DDBJ whole genome shotgun (WGS) entry which is preliminary data.</text>
</comment>
<protein>
    <submittedName>
        <fullName evidence="1">Uncharacterized protein</fullName>
    </submittedName>
</protein>
<dbReference type="EMBL" id="LAZR01015953">
    <property type="protein sequence ID" value="KKM06606.1"/>
    <property type="molecule type" value="Genomic_DNA"/>
</dbReference>
<evidence type="ECO:0000313" key="1">
    <source>
        <dbReference type="EMBL" id="KKM06606.1"/>
    </source>
</evidence>